<dbReference type="AlphaFoldDB" id="A0A3D9DVK6"/>
<organism evidence="2 3">
    <name type="scientific">Kushneria indalinina DSM 14324</name>
    <dbReference type="NCBI Taxonomy" id="1122140"/>
    <lineage>
        <taxon>Bacteria</taxon>
        <taxon>Pseudomonadati</taxon>
        <taxon>Pseudomonadota</taxon>
        <taxon>Gammaproteobacteria</taxon>
        <taxon>Oceanospirillales</taxon>
        <taxon>Halomonadaceae</taxon>
        <taxon>Kushneria</taxon>
    </lineage>
</organism>
<dbReference type="OrthoDB" id="9810907at2"/>
<dbReference type="Pfam" id="PF05235">
    <property type="entry name" value="CHAD"/>
    <property type="match status" value="1"/>
</dbReference>
<dbReference type="EMBL" id="QRDJ01000007">
    <property type="protein sequence ID" value="REC94810.1"/>
    <property type="molecule type" value="Genomic_DNA"/>
</dbReference>
<dbReference type="PANTHER" id="PTHR39339">
    <property type="entry name" value="SLR1444 PROTEIN"/>
    <property type="match status" value="1"/>
</dbReference>
<dbReference type="RefSeq" id="WP_115853906.1">
    <property type="nucleotide sequence ID" value="NZ_QRDJ01000007.1"/>
</dbReference>
<dbReference type="InterPro" id="IPR038186">
    <property type="entry name" value="CHAD_dom_sf"/>
</dbReference>
<dbReference type="PROSITE" id="PS51708">
    <property type="entry name" value="CHAD"/>
    <property type="match status" value="1"/>
</dbReference>
<evidence type="ECO:0000259" key="1">
    <source>
        <dbReference type="PROSITE" id="PS51708"/>
    </source>
</evidence>
<feature type="domain" description="CHAD" evidence="1">
    <location>
        <begin position="8"/>
        <end position="275"/>
    </location>
</feature>
<protein>
    <submittedName>
        <fullName evidence="2">CHAD domain-containing protein</fullName>
    </submittedName>
</protein>
<sequence length="305" mass="34858">MAYRLEMSESTSKGLARIAAEQIDRARRDIARRDTVEGIHKLRQRCKRVRAVLRLGRPALGKHYARENRRFRDLARAVGGPRDEQILIDTLDALMAVNKDRVDRRQFTPTRQQLLKRHRQALKATALPDRAWLSSELEKAREAVNDWAPAIDRFKALSEGLTDTSRRARQAMKQAEGASDEVTFHEWRKQVKYHRHHCELLANVWKAPMDARAKEAHRLADLLGEEHDLAMLAQVLSDPATAFQGQEKAGALLEMIAERRQTLQGEALLLGRRLFAEKPEALGKRIKCYQAVARQEAREAEPSVS</sequence>
<dbReference type="PANTHER" id="PTHR39339:SF1">
    <property type="entry name" value="CHAD DOMAIN-CONTAINING PROTEIN"/>
    <property type="match status" value="1"/>
</dbReference>
<keyword evidence="3" id="KW-1185">Reference proteome</keyword>
<reference evidence="2 3" key="1">
    <citation type="submission" date="2018-07" db="EMBL/GenBank/DDBJ databases">
        <title>Genomic Encyclopedia of Type Strains, Phase IV (KMG-IV): sequencing the most valuable type-strain genomes for metagenomic binning, comparative biology and taxonomic classification.</title>
        <authorList>
            <person name="Goeker M."/>
        </authorList>
    </citation>
    <scope>NUCLEOTIDE SEQUENCE [LARGE SCALE GENOMIC DNA]</scope>
    <source>
        <strain evidence="2 3">DSM 14324</strain>
    </source>
</reference>
<gene>
    <name evidence="2" type="ORF">C8D72_1638</name>
</gene>
<evidence type="ECO:0000313" key="2">
    <source>
        <dbReference type="EMBL" id="REC94810.1"/>
    </source>
</evidence>
<dbReference type="InterPro" id="IPR007899">
    <property type="entry name" value="CHAD_dom"/>
</dbReference>
<dbReference type="Gene3D" id="1.40.20.10">
    <property type="entry name" value="CHAD domain"/>
    <property type="match status" value="1"/>
</dbReference>
<comment type="caution">
    <text evidence="2">The sequence shown here is derived from an EMBL/GenBank/DDBJ whole genome shotgun (WGS) entry which is preliminary data.</text>
</comment>
<dbReference type="Proteomes" id="UP000256334">
    <property type="component" value="Unassembled WGS sequence"/>
</dbReference>
<dbReference type="SMART" id="SM00880">
    <property type="entry name" value="CHAD"/>
    <property type="match status" value="1"/>
</dbReference>
<accession>A0A3D9DVK6</accession>
<proteinExistence type="predicted"/>
<evidence type="ECO:0000313" key="3">
    <source>
        <dbReference type="Proteomes" id="UP000256334"/>
    </source>
</evidence>
<name>A0A3D9DVK6_9GAMM</name>